<comment type="caution">
    <text evidence="6">The sequence shown here is derived from an EMBL/GenBank/DDBJ whole genome shotgun (WGS) entry which is preliminary data.</text>
</comment>
<dbReference type="Gene3D" id="2.70.170.10">
    <property type="entry name" value="Neurotransmitter-gated ion-channel ligand-binding domain"/>
    <property type="match status" value="1"/>
</dbReference>
<keyword evidence="2 3" id="KW-1015">Disulfide bond</keyword>
<feature type="transmembrane region" description="Helical" evidence="4">
    <location>
        <begin position="745"/>
        <end position="764"/>
    </location>
</feature>
<dbReference type="Gene3D" id="1.20.58.390">
    <property type="entry name" value="Neurotransmitter-gated ion-channel transmembrane domain"/>
    <property type="match status" value="1"/>
</dbReference>
<dbReference type="SUPFAM" id="SSF63712">
    <property type="entry name" value="Nicotinic receptor ligand binding domain-like"/>
    <property type="match status" value="1"/>
</dbReference>
<keyword evidence="4" id="KW-1133">Transmembrane helix</keyword>
<proteinExistence type="predicted"/>
<dbReference type="GO" id="GO:0016020">
    <property type="term" value="C:membrane"/>
    <property type="evidence" value="ECO:0007669"/>
    <property type="project" value="UniProtKB-SubCell"/>
</dbReference>
<feature type="transmembrane region" description="Helical" evidence="4">
    <location>
        <begin position="797"/>
        <end position="819"/>
    </location>
</feature>
<dbReference type="SUPFAM" id="SSF90112">
    <property type="entry name" value="Neurotransmitter-gated ion-channel transmembrane pore"/>
    <property type="match status" value="1"/>
</dbReference>
<accession>A0AAE1FJP4</accession>
<evidence type="ECO:0000313" key="6">
    <source>
        <dbReference type="EMBL" id="KAK3875487.1"/>
    </source>
</evidence>
<dbReference type="Proteomes" id="UP001286313">
    <property type="component" value="Unassembled WGS sequence"/>
</dbReference>
<dbReference type="GO" id="GO:0005230">
    <property type="term" value="F:extracellular ligand-gated monoatomic ion channel activity"/>
    <property type="evidence" value="ECO:0007669"/>
    <property type="project" value="InterPro"/>
</dbReference>
<organism evidence="6 7">
    <name type="scientific">Petrolisthes cinctipes</name>
    <name type="common">Flat porcelain crab</name>
    <dbReference type="NCBI Taxonomy" id="88211"/>
    <lineage>
        <taxon>Eukaryota</taxon>
        <taxon>Metazoa</taxon>
        <taxon>Ecdysozoa</taxon>
        <taxon>Arthropoda</taxon>
        <taxon>Crustacea</taxon>
        <taxon>Multicrustacea</taxon>
        <taxon>Malacostraca</taxon>
        <taxon>Eumalacostraca</taxon>
        <taxon>Eucarida</taxon>
        <taxon>Decapoda</taxon>
        <taxon>Pleocyemata</taxon>
        <taxon>Anomura</taxon>
        <taxon>Galatheoidea</taxon>
        <taxon>Porcellanidae</taxon>
        <taxon>Petrolisthes</taxon>
    </lineage>
</organism>
<dbReference type="CDD" id="cd00112">
    <property type="entry name" value="LDLa"/>
    <property type="match status" value="1"/>
</dbReference>
<feature type="transmembrane region" description="Helical" evidence="4">
    <location>
        <begin position="682"/>
        <end position="706"/>
    </location>
</feature>
<dbReference type="PROSITE" id="PS50068">
    <property type="entry name" value="LDLRA_2"/>
    <property type="match status" value="1"/>
</dbReference>
<dbReference type="Gene3D" id="4.10.400.10">
    <property type="entry name" value="Low-density Lipoprotein Receptor"/>
    <property type="match status" value="1"/>
</dbReference>
<dbReference type="InterPro" id="IPR002172">
    <property type="entry name" value="LDrepeatLR_classA_rpt"/>
</dbReference>
<gene>
    <name evidence="6" type="ORF">Pcinc_019643</name>
</gene>
<evidence type="ECO:0000256" key="5">
    <source>
        <dbReference type="SAM" id="SignalP"/>
    </source>
</evidence>
<dbReference type="AlphaFoldDB" id="A0AAE1FJP4"/>
<evidence type="ECO:0000256" key="3">
    <source>
        <dbReference type="PROSITE-ProRule" id="PRU00124"/>
    </source>
</evidence>
<keyword evidence="4" id="KW-0472">Membrane</keyword>
<dbReference type="PANTHER" id="PTHR18945">
    <property type="entry name" value="NEUROTRANSMITTER GATED ION CHANNEL"/>
    <property type="match status" value="1"/>
</dbReference>
<dbReference type="SMART" id="SM00192">
    <property type="entry name" value="LDLa"/>
    <property type="match status" value="1"/>
</dbReference>
<comment type="caution">
    <text evidence="3">Lacks conserved residue(s) required for the propagation of feature annotation.</text>
</comment>
<evidence type="ECO:0000313" key="7">
    <source>
        <dbReference type="Proteomes" id="UP001286313"/>
    </source>
</evidence>
<feature type="disulfide bond" evidence="3">
    <location>
        <begin position="440"/>
        <end position="455"/>
    </location>
</feature>
<feature type="transmembrane region" description="Helical" evidence="4">
    <location>
        <begin position="713"/>
        <end position="730"/>
    </location>
</feature>
<dbReference type="EMBL" id="JAWQEG010001960">
    <property type="protein sequence ID" value="KAK3875487.1"/>
    <property type="molecule type" value="Genomic_DNA"/>
</dbReference>
<dbReference type="InterPro" id="IPR036719">
    <property type="entry name" value="Neuro-gated_channel_TM_sf"/>
</dbReference>
<comment type="subcellular location">
    <subcellularLocation>
        <location evidence="1">Membrane</location>
        <topology evidence="1">Multi-pass membrane protein</topology>
    </subcellularLocation>
</comment>
<protein>
    <submittedName>
        <fullName evidence="6">Uncharacterized protein</fullName>
    </submittedName>
</protein>
<dbReference type="SUPFAM" id="SSF57424">
    <property type="entry name" value="LDL receptor-like module"/>
    <property type="match status" value="1"/>
</dbReference>
<keyword evidence="7" id="KW-1185">Reference proteome</keyword>
<keyword evidence="5" id="KW-0732">Signal</keyword>
<dbReference type="Pfam" id="PF00057">
    <property type="entry name" value="Ldl_recept_a"/>
    <property type="match status" value="1"/>
</dbReference>
<sequence>MRTLWVVVASCVFLATVHKGESVGMAGLEDYDAGLCYKGKMMKGVVGVCVLVRPDHTQRYNTTIILTHTLDSTVLYAGMSSFRLWVEVGDQRYNFNETLEKEVWNPLCVGHQPVENGTQVWAALRGNTLTPSSIESSVKKMKGSVFCFGKLFFNDSSENAFTGFLASVSLLASIPAEPPSCQSLIVETEDSNFALTFNLSLWNLHGPVFITQVQEDSLCSRSYYNVVLNRSLNYNDFYRLCRSLGGRPPNMEELKHGLMEVWNGTYDVWWAEREVADGTQEWLGKRKVVDGTYEWWKEGEAVSEAVTLNCPVLLLTNNTVGWRPCLSEVTSSLCRVPDNTMYTLYGAVKKFDRHYTLKLIAEGGFYLEGDATSSINKIGKSWVLHSRLHQEKWQLHNGSWPLGRHLWDASHDNVLLTLASCNILQFSSNDGVCLPRSRRCDGIKDFDDMSDEQNCHKRLFRKEISYDTLHNPYEERGENGSIWIQPHLFYIGKIQSWESISLIQGAFVFKWQDPRLTFVDLKVPLHTFPCQDLWVPRLCAMSGNLHSIGPAVAIKNINQICYIRGNKRSPEVRDLSDPFMGMLTQWENVNLTMEEHISISFPCQLMVHRYPFGRYQCNASLYMYSDWLEMEWKPDNKDLSTFQEFNYTGDRDLLDYFLDNFTMDMDNMFVTLTLHLSGRYEYHLLSSFCPSALMFIISYSTFFFPITDFNERIMGSLTSLLVLAGLFAQASDSYIKTPYFKLIDIWYAVLIMLNFGVVIINTLVNSLRAKRSVRGALVKDDYKTGERKNRRARVCNMMAKVVMLTAFIALLVVFFMFGAEIL</sequence>
<feature type="disulfide bond" evidence="3">
    <location>
        <begin position="421"/>
        <end position="433"/>
    </location>
</feature>
<evidence type="ECO:0000256" key="1">
    <source>
        <dbReference type="ARBA" id="ARBA00004141"/>
    </source>
</evidence>
<dbReference type="InterPro" id="IPR036734">
    <property type="entry name" value="Neur_chan_lig-bd_sf"/>
</dbReference>
<feature type="signal peptide" evidence="5">
    <location>
        <begin position="1"/>
        <end position="22"/>
    </location>
</feature>
<keyword evidence="4" id="KW-0812">Transmembrane</keyword>
<dbReference type="InterPro" id="IPR036055">
    <property type="entry name" value="LDL_receptor-like_sf"/>
</dbReference>
<reference evidence="6" key="1">
    <citation type="submission" date="2023-10" db="EMBL/GenBank/DDBJ databases">
        <title>Genome assemblies of two species of porcelain crab, Petrolisthes cinctipes and Petrolisthes manimaculis (Anomura: Porcellanidae).</title>
        <authorList>
            <person name="Angst P."/>
        </authorList>
    </citation>
    <scope>NUCLEOTIDE SEQUENCE</scope>
    <source>
        <strain evidence="6">PB745_01</strain>
        <tissue evidence="6">Gill</tissue>
    </source>
</reference>
<evidence type="ECO:0000256" key="4">
    <source>
        <dbReference type="SAM" id="Phobius"/>
    </source>
</evidence>
<dbReference type="GO" id="GO:0004888">
    <property type="term" value="F:transmembrane signaling receptor activity"/>
    <property type="evidence" value="ECO:0007669"/>
    <property type="project" value="InterPro"/>
</dbReference>
<evidence type="ECO:0000256" key="2">
    <source>
        <dbReference type="ARBA" id="ARBA00023157"/>
    </source>
</evidence>
<name>A0AAE1FJP4_PETCI</name>
<dbReference type="InterPro" id="IPR038050">
    <property type="entry name" value="Neuro_actylchol_rec"/>
</dbReference>
<dbReference type="InterPro" id="IPR006201">
    <property type="entry name" value="Neur_channel"/>
</dbReference>
<feature type="chain" id="PRO_5042174193" evidence="5">
    <location>
        <begin position="23"/>
        <end position="822"/>
    </location>
</feature>